<evidence type="ECO:0000256" key="1">
    <source>
        <dbReference type="SAM" id="MobiDB-lite"/>
    </source>
</evidence>
<accession>A0AAU1TXE1</accession>
<sequence>MAKPKKKRGVRIPFVTDDRGEKFGRDAIDVKPHPPYVEPLKRFECGVDVHVRHGNADDPDSKSSHYVKNPGKDHGPRCPYDLERRGKELVDGSTVVRKGGQWRLICPPIGRPGARGAGTKPSGPPAGGRASGAGAVKTSEKAGQAIASARRIVRLLEAFEQDPDTVAEFAATVPGPFGLWDGARPALSRQL</sequence>
<feature type="compositionally biased region" description="Low complexity" evidence="1">
    <location>
        <begin position="107"/>
        <end position="118"/>
    </location>
</feature>
<protein>
    <submittedName>
        <fullName evidence="2">Uncharacterized protein</fullName>
    </submittedName>
</protein>
<dbReference type="AlphaFoldDB" id="A0AAU1TXE1"/>
<evidence type="ECO:0000313" key="2">
    <source>
        <dbReference type="EMBL" id="WTS09868.1"/>
    </source>
</evidence>
<feature type="compositionally biased region" description="Basic and acidic residues" evidence="1">
    <location>
        <begin position="51"/>
        <end position="63"/>
    </location>
</feature>
<dbReference type="EMBL" id="CP108195">
    <property type="protein sequence ID" value="WTS09868.1"/>
    <property type="molecule type" value="Genomic_DNA"/>
</dbReference>
<feature type="region of interest" description="Disordered" evidence="1">
    <location>
        <begin position="107"/>
        <end position="139"/>
    </location>
</feature>
<proteinExistence type="predicted"/>
<gene>
    <name evidence="2" type="ORF">OHU69_01210</name>
</gene>
<feature type="region of interest" description="Disordered" evidence="1">
    <location>
        <begin position="51"/>
        <end position="77"/>
    </location>
</feature>
<organism evidence="2">
    <name type="scientific">Streptomyces sp. NBC_00119</name>
    <dbReference type="NCBI Taxonomy" id="2975659"/>
    <lineage>
        <taxon>Bacteria</taxon>
        <taxon>Bacillati</taxon>
        <taxon>Actinomycetota</taxon>
        <taxon>Actinomycetes</taxon>
        <taxon>Kitasatosporales</taxon>
        <taxon>Streptomycetaceae</taxon>
        <taxon>Streptomyces</taxon>
    </lineage>
</organism>
<name>A0AAU1TXE1_9ACTN</name>
<reference evidence="2" key="1">
    <citation type="submission" date="2022-10" db="EMBL/GenBank/DDBJ databases">
        <title>The complete genomes of actinobacterial strains from the NBC collection.</title>
        <authorList>
            <person name="Joergensen T.S."/>
            <person name="Alvarez Arevalo M."/>
            <person name="Sterndorff E.B."/>
            <person name="Faurdal D."/>
            <person name="Vuksanovic O."/>
            <person name="Mourched A.-S."/>
            <person name="Charusanti P."/>
            <person name="Shaw S."/>
            <person name="Blin K."/>
            <person name="Weber T."/>
        </authorList>
    </citation>
    <scope>NUCLEOTIDE SEQUENCE</scope>
    <source>
        <strain evidence="2">NBC_00119</strain>
    </source>
</reference>